<gene>
    <name evidence="2" type="ORF">FPRO05_02973</name>
</gene>
<sequence length="421" mass="46209">MQKMSEISIGSDSTAATIAENIKKGQASCACVQAHFRGDWLIANFYAGQNFPDGKMDRKYLDDTFPEQPVLVRDVSCHNVALNTAALMRVGYGADVEGPPGGQYMRRQDGQLTGELVEAASAEVFASLPQPPVSVVKEALIYGIKMSESHKFGITSLQEASGNTLYLYALRELDAEGRLDMQIFPHIGHAPESFAQEKSHLNEESQLLTFEEFLEALTKHDAKGLTCKIHCAGDGSARRVLDVLERVRQSNPSGPLHELAHCNTIHQDDIKRMAELRITAEMSPAIFHDTSLTSKYPHIFKWPFKELQDTGVHVTVGSDWFLTDTPGLFPAPTAIVERFGMQEGKTAKEVGGTKISRIITLAGAEAVGKASEMGSIETGKRANFIAVDRDLSRGEFSGAKVLKAWFEGKMAWEDMDNVVSM</sequence>
<name>A0A365N038_GIBIN</name>
<feature type="domain" description="Amidohydrolase 3" evidence="1">
    <location>
        <begin position="36"/>
        <end position="408"/>
    </location>
</feature>
<dbReference type="Gene3D" id="3.20.20.140">
    <property type="entry name" value="Metal-dependent hydrolases"/>
    <property type="match status" value="1"/>
</dbReference>
<organism evidence="2 3">
    <name type="scientific">Gibberella intermedia</name>
    <name type="common">Bulb rot disease fungus</name>
    <name type="synonym">Fusarium proliferatum</name>
    <dbReference type="NCBI Taxonomy" id="948311"/>
    <lineage>
        <taxon>Eukaryota</taxon>
        <taxon>Fungi</taxon>
        <taxon>Dikarya</taxon>
        <taxon>Ascomycota</taxon>
        <taxon>Pezizomycotina</taxon>
        <taxon>Sordariomycetes</taxon>
        <taxon>Hypocreomycetidae</taxon>
        <taxon>Hypocreales</taxon>
        <taxon>Nectriaceae</taxon>
        <taxon>Fusarium</taxon>
        <taxon>Fusarium fujikuroi species complex</taxon>
    </lineage>
</organism>
<proteinExistence type="predicted"/>
<evidence type="ECO:0000259" key="1">
    <source>
        <dbReference type="Pfam" id="PF07969"/>
    </source>
</evidence>
<accession>A0A365N038</accession>
<dbReference type="GO" id="GO:0016810">
    <property type="term" value="F:hydrolase activity, acting on carbon-nitrogen (but not peptide) bonds"/>
    <property type="evidence" value="ECO:0007669"/>
    <property type="project" value="InterPro"/>
</dbReference>
<dbReference type="InterPro" id="IPR032466">
    <property type="entry name" value="Metal_Hydrolase"/>
</dbReference>
<dbReference type="Gene3D" id="2.30.40.10">
    <property type="entry name" value="Urease, subunit C, domain 1"/>
    <property type="match status" value="1"/>
</dbReference>
<protein>
    <recommendedName>
        <fullName evidence="1">Amidohydrolase 3 domain-containing protein</fullName>
    </recommendedName>
</protein>
<dbReference type="Gene3D" id="3.10.310.70">
    <property type="match status" value="1"/>
</dbReference>
<dbReference type="AlphaFoldDB" id="A0A365N038"/>
<dbReference type="PANTHER" id="PTHR22642">
    <property type="entry name" value="IMIDAZOLONEPROPIONASE"/>
    <property type="match status" value="1"/>
</dbReference>
<reference evidence="2 3" key="1">
    <citation type="submission" date="2017-12" db="EMBL/GenBank/DDBJ databases">
        <title>Genome sequence of the mycotoxigenic crop pathogen Fusarium proliferatum, strain ITEM 2341 from Date Palm.</title>
        <authorList>
            <person name="Almiman B.F."/>
            <person name="Shittu T.A."/>
            <person name="Muthumeenakshi S."/>
            <person name="Baroncelli R."/>
            <person name="Sreenivasaprasada S."/>
        </authorList>
    </citation>
    <scope>NUCLEOTIDE SEQUENCE [LARGE SCALE GENOMIC DNA]</scope>
    <source>
        <strain evidence="2 3">ITEM 2341</strain>
    </source>
</reference>
<evidence type="ECO:0000313" key="2">
    <source>
        <dbReference type="EMBL" id="RBA14181.1"/>
    </source>
</evidence>
<comment type="caution">
    <text evidence="2">The sequence shown here is derived from an EMBL/GenBank/DDBJ whole genome shotgun (WGS) entry which is preliminary data.</text>
</comment>
<dbReference type="EMBL" id="PKMI01000028">
    <property type="protein sequence ID" value="RBA14181.1"/>
    <property type="molecule type" value="Genomic_DNA"/>
</dbReference>
<dbReference type="Proteomes" id="UP000251714">
    <property type="component" value="Unassembled WGS sequence"/>
</dbReference>
<dbReference type="InterPro" id="IPR013108">
    <property type="entry name" value="Amidohydro_3"/>
</dbReference>
<dbReference type="Pfam" id="PF07969">
    <property type="entry name" value="Amidohydro_3"/>
    <property type="match status" value="1"/>
</dbReference>
<dbReference type="InterPro" id="IPR011059">
    <property type="entry name" value="Metal-dep_hydrolase_composite"/>
</dbReference>
<dbReference type="PANTHER" id="PTHR22642:SF2">
    <property type="entry name" value="PROTEIN LONG AFTER FAR-RED 3"/>
    <property type="match status" value="1"/>
</dbReference>
<dbReference type="SUPFAM" id="SSF51556">
    <property type="entry name" value="Metallo-dependent hydrolases"/>
    <property type="match status" value="1"/>
</dbReference>
<evidence type="ECO:0000313" key="3">
    <source>
        <dbReference type="Proteomes" id="UP000251714"/>
    </source>
</evidence>